<dbReference type="Gene3D" id="2.40.390.10">
    <property type="entry name" value="CV3147-like"/>
    <property type="match status" value="1"/>
</dbReference>
<evidence type="ECO:0008006" key="5">
    <source>
        <dbReference type="Google" id="ProtNLM"/>
    </source>
</evidence>
<dbReference type="Pfam" id="PF20906">
    <property type="entry name" value="S-Me-THD_C"/>
    <property type="match status" value="1"/>
</dbReference>
<protein>
    <recommendedName>
        <fullName evidence="5">DUF917 domain-containing protein</fullName>
    </recommendedName>
</protein>
<evidence type="ECO:0000313" key="4">
    <source>
        <dbReference type="Proteomes" id="UP000037210"/>
    </source>
</evidence>
<feature type="domain" description="S-Me-THD-like C-terminal" evidence="2">
    <location>
        <begin position="138"/>
        <end position="326"/>
    </location>
</feature>
<feature type="domain" description="S-Me-THD N-terminal" evidence="1">
    <location>
        <begin position="42"/>
        <end position="132"/>
    </location>
</feature>
<evidence type="ECO:0000259" key="2">
    <source>
        <dbReference type="Pfam" id="PF20906"/>
    </source>
</evidence>
<sequence length="331" mass="37095">MSAGVGGGLQRSKAEKYLRRFTSVQDWIKEMDRVFPLPKWAEIPGEDWMMAPYKRMVELKGKEPYGYMPFEVGPNNYREFIRAGALGKVVIDADNAGYRAVPEVSLATLNVAHAPLTPAVVTTGWGDMMVFEKFLSWQRAEDLIRHVAITSGGGCSGMFSFTDDWIKKGVVPGTLSLSMKVGAAILDAREKGKDPVQAIIKAADGYLLFEGEIAAYTSEGFGSFTWGNSWIKGTGDYEGKTFRHWFKNENQISWIDDETYVTCPDPFTMIDAETGEGLSNFRAPSWTQGRKIAVWGMRAAKPWRTKRGLQIFRPKHFGFDIKYKPIEKIVG</sequence>
<evidence type="ECO:0000313" key="3">
    <source>
        <dbReference type="EMBL" id="KON29083.1"/>
    </source>
</evidence>
<organism evidence="3 4">
    <name type="scientific">miscellaneous Crenarchaeota group-15 archaeon DG-45</name>
    <dbReference type="NCBI Taxonomy" id="1685127"/>
    <lineage>
        <taxon>Archaea</taxon>
        <taxon>Candidatus Bathyarchaeota</taxon>
        <taxon>MCG-15</taxon>
    </lineage>
</organism>
<dbReference type="InterPro" id="IPR048350">
    <property type="entry name" value="S-Me-THD-like_C"/>
</dbReference>
<dbReference type="InterPro" id="IPR027479">
    <property type="entry name" value="S-Me-THD_N_sf"/>
</dbReference>
<dbReference type="SUPFAM" id="SSF160991">
    <property type="entry name" value="CV3147-like"/>
    <property type="match status" value="1"/>
</dbReference>
<dbReference type="InterPro" id="IPR024071">
    <property type="entry name" value="S-Me-THD_C_sf"/>
</dbReference>
<dbReference type="Gene3D" id="3.40.1610.10">
    <property type="entry name" value="CV3147-like domain"/>
    <property type="match status" value="1"/>
</dbReference>
<dbReference type="AlphaFoldDB" id="A0A0M0BKL0"/>
<proteinExistence type="predicted"/>
<dbReference type="Pfam" id="PF06032">
    <property type="entry name" value="S-Me-THD_N"/>
    <property type="match status" value="1"/>
</dbReference>
<accession>A0A0M0BKL0</accession>
<dbReference type="InterPro" id="IPR010318">
    <property type="entry name" value="S-Me-THD_N"/>
</dbReference>
<reference evidence="3 4" key="1">
    <citation type="submission" date="2015-06" db="EMBL/GenBank/DDBJ databases">
        <title>New insights into the roles of widespread benthic archaea in carbon and nitrogen cycling.</title>
        <authorList>
            <person name="Lazar C.S."/>
            <person name="Baker B.J."/>
            <person name="Seitz K.W."/>
            <person name="Hyde A.S."/>
            <person name="Dick G.J."/>
            <person name="Hinrichs K.-U."/>
            <person name="Teske A.P."/>
        </authorList>
    </citation>
    <scope>NUCLEOTIDE SEQUENCE [LARGE SCALE GENOMIC DNA]</scope>
    <source>
        <strain evidence="3">DG-45</strain>
    </source>
</reference>
<dbReference type="EMBL" id="LFWZ01000074">
    <property type="protein sequence ID" value="KON29083.1"/>
    <property type="molecule type" value="Genomic_DNA"/>
</dbReference>
<dbReference type="Proteomes" id="UP000037210">
    <property type="component" value="Unassembled WGS sequence"/>
</dbReference>
<gene>
    <name evidence="3" type="ORF">AC482_07235</name>
</gene>
<evidence type="ECO:0000259" key="1">
    <source>
        <dbReference type="Pfam" id="PF06032"/>
    </source>
</evidence>
<comment type="caution">
    <text evidence="3">The sequence shown here is derived from an EMBL/GenBank/DDBJ whole genome shotgun (WGS) entry which is preliminary data.</text>
</comment>
<name>A0A0M0BKL0_9ARCH</name>